<dbReference type="AlphaFoldDB" id="A0AAJ7JAH3"/>
<dbReference type="InterPro" id="IPR050266">
    <property type="entry name" value="AB_hydrolase_sf"/>
</dbReference>
<feature type="domain" description="AB hydrolase-1" evidence="3">
    <location>
        <begin position="29"/>
        <end position="261"/>
    </location>
</feature>
<comment type="similarity">
    <text evidence="1">Belongs to the AB hydrolase superfamily.</text>
</comment>
<dbReference type="PANTHER" id="PTHR43798:SF14">
    <property type="entry name" value="SERINE HYDROLASE-LIKE PROTEIN DDB_G0286239"/>
    <property type="match status" value="1"/>
</dbReference>
<keyword evidence="2" id="KW-0378">Hydrolase</keyword>
<dbReference type="KEGG" id="ccal:108629797"/>
<evidence type="ECO:0000313" key="4">
    <source>
        <dbReference type="Proteomes" id="UP000694925"/>
    </source>
</evidence>
<dbReference type="Proteomes" id="UP000694925">
    <property type="component" value="Unplaced"/>
</dbReference>
<evidence type="ECO:0000256" key="1">
    <source>
        <dbReference type="ARBA" id="ARBA00008645"/>
    </source>
</evidence>
<dbReference type="RefSeq" id="XP_017888159.1">
    <property type="nucleotide sequence ID" value="XM_018032670.2"/>
</dbReference>
<evidence type="ECO:0000259" key="3">
    <source>
        <dbReference type="Pfam" id="PF00561"/>
    </source>
</evidence>
<dbReference type="Pfam" id="PF00561">
    <property type="entry name" value="Abhydrolase_1"/>
    <property type="match status" value="1"/>
</dbReference>
<dbReference type="SUPFAM" id="SSF53474">
    <property type="entry name" value="alpha/beta-Hydrolases"/>
    <property type="match status" value="1"/>
</dbReference>
<sequence length="284" mass="33019">MKAEEVKLPVPWGYIAAKIYGPPMEKKALLVHGILDNAGTFNRLIGYLPRGYQYVSIDLPGHGLSSHFPPGKPLHFFDYMYSIFLVLEALKWKTCVYIAHSFGAHIGTYFSIVYPNRLEKIVTFDGFNPFFMDDPVSDIKKMYDLESYSKESTRLYSKDEALFAMQFLRMEVLTMEAAEALFQRAVTKIDNLYKYNRDTRLRYFMKPFILEEQHREIYSKYCTKTLIITIEHSHRISSKIIEVIDKDLLTLVIVKGNHDVHNNSPETVAPYVCKFLDDNLRSKL</sequence>
<accession>A0AAJ7JAH3</accession>
<dbReference type="GeneID" id="108629797"/>
<organism evidence="4 5">
    <name type="scientific">Ceratina calcarata</name>
    <dbReference type="NCBI Taxonomy" id="156304"/>
    <lineage>
        <taxon>Eukaryota</taxon>
        <taxon>Metazoa</taxon>
        <taxon>Ecdysozoa</taxon>
        <taxon>Arthropoda</taxon>
        <taxon>Hexapoda</taxon>
        <taxon>Insecta</taxon>
        <taxon>Pterygota</taxon>
        <taxon>Neoptera</taxon>
        <taxon>Endopterygota</taxon>
        <taxon>Hymenoptera</taxon>
        <taxon>Apocrita</taxon>
        <taxon>Aculeata</taxon>
        <taxon>Apoidea</taxon>
        <taxon>Anthophila</taxon>
        <taxon>Apidae</taxon>
        <taxon>Ceratina</taxon>
        <taxon>Zadontomerus</taxon>
    </lineage>
</organism>
<evidence type="ECO:0000313" key="5">
    <source>
        <dbReference type="RefSeq" id="XP_017888159.1"/>
    </source>
</evidence>
<gene>
    <name evidence="5" type="primary">LOC108629797</name>
</gene>
<protein>
    <submittedName>
        <fullName evidence="5">Serine hydrolase-like protein</fullName>
    </submittedName>
</protein>
<keyword evidence="4" id="KW-1185">Reference proteome</keyword>
<dbReference type="InterPro" id="IPR000073">
    <property type="entry name" value="AB_hydrolase_1"/>
</dbReference>
<name>A0AAJ7JAH3_9HYME</name>
<dbReference type="Gene3D" id="3.40.50.1820">
    <property type="entry name" value="alpha/beta hydrolase"/>
    <property type="match status" value="1"/>
</dbReference>
<reference evidence="5" key="1">
    <citation type="submission" date="2025-08" db="UniProtKB">
        <authorList>
            <consortium name="RefSeq"/>
        </authorList>
    </citation>
    <scope>IDENTIFICATION</scope>
    <source>
        <tissue evidence="5">Whole body</tissue>
    </source>
</reference>
<dbReference type="InterPro" id="IPR029058">
    <property type="entry name" value="AB_hydrolase_fold"/>
</dbReference>
<proteinExistence type="inferred from homology"/>
<evidence type="ECO:0000256" key="2">
    <source>
        <dbReference type="ARBA" id="ARBA00022801"/>
    </source>
</evidence>
<dbReference type="GO" id="GO:0016020">
    <property type="term" value="C:membrane"/>
    <property type="evidence" value="ECO:0007669"/>
    <property type="project" value="TreeGrafter"/>
</dbReference>
<dbReference type="GO" id="GO:0016787">
    <property type="term" value="F:hydrolase activity"/>
    <property type="evidence" value="ECO:0007669"/>
    <property type="project" value="UniProtKB-KW"/>
</dbReference>
<dbReference type="PANTHER" id="PTHR43798">
    <property type="entry name" value="MONOACYLGLYCEROL LIPASE"/>
    <property type="match status" value="1"/>
</dbReference>